<feature type="domain" description="HTH araC/xylS-type" evidence="9">
    <location>
        <begin position="1218"/>
        <end position="1317"/>
    </location>
</feature>
<dbReference type="Pfam" id="PF02518">
    <property type="entry name" value="HATPase_c"/>
    <property type="match status" value="1"/>
</dbReference>
<dbReference type="InterPro" id="IPR015943">
    <property type="entry name" value="WD40/YVTN_repeat-like_dom_sf"/>
</dbReference>
<dbReference type="EC" id="2.7.13.3" evidence="2"/>
<keyword evidence="7" id="KW-0812">Transmembrane</keyword>
<evidence type="ECO:0000256" key="1">
    <source>
        <dbReference type="ARBA" id="ARBA00000085"/>
    </source>
</evidence>
<dbReference type="InterPro" id="IPR003594">
    <property type="entry name" value="HATPase_dom"/>
</dbReference>
<evidence type="ECO:0000313" key="12">
    <source>
        <dbReference type="Proteomes" id="UP000285777"/>
    </source>
</evidence>
<dbReference type="PROSITE" id="PS00041">
    <property type="entry name" value="HTH_ARAC_FAMILY_1"/>
    <property type="match status" value="1"/>
</dbReference>
<dbReference type="InterPro" id="IPR018062">
    <property type="entry name" value="HTH_AraC-typ_CS"/>
</dbReference>
<dbReference type="CDD" id="cd00082">
    <property type="entry name" value="HisKA"/>
    <property type="match status" value="1"/>
</dbReference>
<keyword evidence="6" id="KW-0804">Transcription</keyword>
<gene>
    <name evidence="11" type="ORF">DW150_11140</name>
</gene>
<dbReference type="GO" id="GO:0000155">
    <property type="term" value="F:phosphorelay sensor kinase activity"/>
    <property type="evidence" value="ECO:0007669"/>
    <property type="project" value="InterPro"/>
</dbReference>
<feature type="domain" description="Histidine kinase" evidence="10">
    <location>
        <begin position="846"/>
        <end position="1067"/>
    </location>
</feature>
<evidence type="ECO:0000256" key="2">
    <source>
        <dbReference type="ARBA" id="ARBA00012438"/>
    </source>
</evidence>
<organism evidence="11 12">
    <name type="scientific">Phocaeicola vulgatus</name>
    <name type="common">Bacteroides vulgatus</name>
    <dbReference type="NCBI Taxonomy" id="821"/>
    <lineage>
        <taxon>Bacteria</taxon>
        <taxon>Pseudomonadati</taxon>
        <taxon>Bacteroidota</taxon>
        <taxon>Bacteroidia</taxon>
        <taxon>Bacteroidales</taxon>
        <taxon>Bacteroidaceae</taxon>
        <taxon>Phocaeicola</taxon>
    </lineage>
</organism>
<dbReference type="FunFam" id="1.10.287.130:FF:000045">
    <property type="entry name" value="Two-component system sensor histidine kinase/response regulator"/>
    <property type="match status" value="1"/>
</dbReference>
<dbReference type="Pfam" id="PF07494">
    <property type="entry name" value="Reg_prop"/>
    <property type="match status" value="9"/>
</dbReference>
<dbReference type="Pfam" id="PF07495">
    <property type="entry name" value="Y_Y_Y"/>
    <property type="match status" value="1"/>
</dbReference>
<feature type="chain" id="PRO_5019329765" description="histidine kinase" evidence="8">
    <location>
        <begin position="22"/>
        <end position="1320"/>
    </location>
</feature>
<accession>A0A415BRF3</accession>
<evidence type="ECO:0000256" key="6">
    <source>
        <dbReference type="ARBA" id="ARBA00023163"/>
    </source>
</evidence>
<proteinExistence type="predicted"/>
<dbReference type="SMART" id="SM00342">
    <property type="entry name" value="HTH_ARAC"/>
    <property type="match status" value="1"/>
</dbReference>
<dbReference type="Pfam" id="PF00512">
    <property type="entry name" value="HisKA"/>
    <property type="match status" value="1"/>
</dbReference>
<evidence type="ECO:0000259" key="9">
    <source>
        <dbReference type="PROSITE" id="PS01124"/>
    </source>
</evidence>
<dbReference type="SUPFAM" id="SSF47384">
    <property type="entry name" value="Homodimeric domain of signal transducing histidine kinase"/>
    <property type="match status" value="1"/>
</dbReference>
<dbReference type="GO" id="GO:0043565">
    <property type="term" value="F:sequence-specific DNA binding"/>
    <property type="evidence" value="ECO:0007669"/>
    <property type="project" value="InterPro"/>
</dbReference>
<comment type="catalytic activity">
    <reaction evidence="1">
        <text>ATP + protein L-histidine = ADP + protein N-phospho-L-histidine.</text>
        <dbReference type="EC" id="2.7.13.3"/>
    </reaction>
</comment>
<name>A0A415BRF3_PHOVU</name>
<dbReference type="SMART" id="SM00388">
    <property type="entry name" value="HisKA"/>
    <property type="match status" value="1"/>
</dbReference>
<dbReference type="Gene3D" id="2.130.10.10">
    <property type="entry name" value="YVTN repeat-like/Quinoprotein amine dehydrogenase"/>
    <property type="match status" value="2"/>
</dbReference>
<dbReference type="FunFam" id="2.60.40.10:FF:000791">
    <property type="entry name" value="Two-component system sensor histidine kinase/response regulator"/>
    <property type="match status" value="1"/>
</dbReference>
<dbReference type="SMART" id="SM00387">
    <property type="entry name" value="HATPase_c"/>
    <property type="match status" value="1"/>
</dbReference>
<dbReference type="InterPro" id="IPR011110">
    <property type="entry name" value="Reg_prop"/>
</dbReference>
<dbReference type="Gene3D" id="1.10.287.130">
    <property type="match status" value="1"/>
</dbReference>
<dbReference type="Gene3D" id="2.60.40.10">
    <property type="entry name" value="Immunoglobulins"/>
    <property type="match status" value="1"/>
</dbReference>
<dbReference type="PROSITE" id="PS01124">
    <property type="entry name" value="HTH_ARAC_FAMILY_2"/>
    <property type="match status" value="1"/>
</dbReference>
<dbReference type="Gene3D" id="1.10.10.60">
    <property type="entry name" value="Homeodomain-like"/>
    <property type="match status" value="2"/>
</dbReference>
<dbReference type="InterPro" id="IPR003661">
    <property type="entry name" value="HisK_dim/P_dom"/>
</dbReference>
<keyword evidence="8" id="KW-0732">Signal</keyword>
<feature type="transmembrane region" description="Helical" evidence="7">
    <location>
        <begin position="792"/>
        <end position="813"/>
    </location>
</feature>
<dbReference type="PRINTS" id="PR00344">
    <property type="entry name" value="BCTRLSENSOR"/>
</dbReference>
<evidence type="ECO:0000313" key="11">
    <source>
        <dbReference type="EMBL" id="RHI90871.1"/>
    </source>
</evidence>
<evidence type="ECO:0000256" key="5">
    <source>
        <dbReference type="ARBA" id="ARBA00023125"/>
    </source>
</evidence>
<dbReference type="Proteomes" id="UP000285777">
    <property type="component" value="Unassembled WGS sequence"/>
</dbReference>
<dbReference type="InterPro" id="IPR013783">
    <property type="entry name" value="Ig-like_fold"/>
</dbReference>
<dbReference type="InterPro" id="IPR009057">
    <property type="entry name" value="Homeodomain-like_sf"/>
</dbReference>
<dbReference type="PROSITE" id="PS50109">
    <property type="entry name" value="HIS_KIN"/>
    <property type="match status" value="1"/>
</dbReference>
<evidence type="ECO:0000256" key="3">
    <source>
        <dbReference type="ARBA" id="ARBA00022553"/>
    </source>
</evidence>
<evidence type="ECO:0000256" key="8">
    <source>
        <dbReference type="SAM" id="SignalP"/>
    </source>
</evidence>
<feature type="signal peptide" evidence="8">
    <location>
        <begin position="1"/>
        <end position="21"/>
    </location>
</feature>
<comment type="caution">
    <text evidence="11">The sequence shown here is derived from an EMBL/GenBank/DDBJ whole genome shotgun (WGS) entry which is preliminary data.</text>
</comment>
<reference evidence="11 12" key="1">
    <citation type="submission" date="2018-08" db="EMBL/GenBank/DDBJ databases">
        <title>A genome reference for cultivated species of the human gut microbiota.</title>
        <authorList>
            <person name="Zou Y."/>
            <person name="Xue W."/>
            <person name="Luo G."/>
        </authorList>
    </citation>
    <scope>NUCLEOTIDE SEQUENCE [LARGE SCALE GENOMIC DNA]</scope>
    <source>
        <strain evidence="11 12">AM13-21</strain>
    </source>
</reference>
<dbReference type="PANTHER" id="PTHR43547">
    <property type="entry name" value="TWO-COMPONENT HISTIDINE KINASE"/>
    <property type="match status" value="1"/>
</dbReference>
<evidence type="ECO:0000256" key="4">
    <source>
        <dbReference type="ARBA" id="ARBA00023015"/>
    </source>
</evidence>
<evidence type="ECO:0000259" key="10">
    <source>
        <dbReference type="PROSITE" id="PS50109"/>
    </source>
</evidence>
<dbReference type="SUPFAM" id="SSF46689">
    <property type="entry name" value="Homeodomain-like"/>
    <property type="match status" value="1"/>
</dbReference>
<dbReference type="Gene3D" id="3.30.565.10">
    <property type="entry name" value="Histidine kinase-like ATPase, C-terminal domain"/>
    <property type="match status" value="1"/>
</dbReference>
<dbReference type="SUPFAM" id="SSF55874">
    <property type="entry name" value="ATPase domain of HSP90 chaperone/DNA topoisomerase II/histidine kinase"/>
    <property type="match status" value="1"/>
</dbReference>
<keyword evidence="5" id="KW-0238">DNA-binding</keyword>
<keyword evidence="3" id="KW-0597">Phosphoprotein</keyword>
<dbReference type="InterPro" id="IPR036890">
    <property type="entry name" value="HATPase_C_sf"/>
</dbReference>
<dbReference type="InterPro" id="IPR018060">
    <property type="entry name" value="HTH_AraC"/>
</dbReference>
<evidence type="ECO:0000256" key="7">
    <source>
        <dbReference type="SAM" id="Phobius"/>
    </source>
</evidence>
<dbReference type="InterPro" id="IPR005467">
    <property type="entry name" value="His_kinase_dom"/>
</dbReference>
<dbReference type="EMBL" id="QRLF01000017">
    <property type="protein sequence ID" value="RHI90871.1"/>
    <property type="molecule type" value="Genomic_DNA"/>
</dbReference>
<dbReference type="GO" id="GO:0003700">
    <property type="term" value="F:DNA-binding transcription factor activity"/>
    <property type="evidence" value="ECO:0007669"/>
    <property type="project" value="InterPro"/>
</dbReference>
<dbReference type="InterPro" id="IPR011123">
    <property type="entry name" value="Y_Y_Y"/>
</dbReference>
<protein>
    <recommendedName>
        <fullName evidence="2">histidine kinase</fullName>
        <ecNumber evidence="2">2.7.13.3</ecNumber>
    </recommendedName>
</protein>
<dbReference type="InterPro" id="IPR004358">
    <property type="entry name" value="Sig_transdc_His_kin-like_C"/>
</dbReference>
<dbReference type="InterPro" id="IPR036097">
    <property type="entry name" value="HisK_dim/P_sf"/>
</dbReference>
<keyword evidence="7" id="KW-0472">Membrane</keyword>
<dbReference type="RefSeq" id="WP_118291010.1">
    <property type="nucleotide sequence ID" value="NZ_QRLF01000017.1"/>
</dbReference>
<dbReference type="Pfam" id="PF12833">
    <property type="entry name" value="HTH_18"/>
    <property type="match status" value="1"/>
</dbReference>
<keyword evidence="7" id="KW-1133">Transmembrane helix</keyword>
<dbReference type="PANTHER" id="PTHR43547:SF2">
    <property type="entry name" value="HYBRID SIGNAL TRANSDUCTION HISTIDINE KINASE C"/>
    <property type="match status" value="1"/>
</dbReference>
<dbReference type="SUPFAM" id="SSF63829">
    <property type="entry name" value="Calcium-dependent phosphotriesterase"/>
    <property type="match status" value="2"/>
</dbReference>
<sequence length="1320" mass="149252">MGIRKKCLIITLLCFSSLMHASEFMFKHLEVKDGLSNNQVLDIFKDSEGFMWFATASGLNRYDGCQMTLFRSNNADLASLPDNYIKSIQEDYKGNLWILTGVGYVIYNSESETFDREVHAWLCEVGIDGTPALVYIDHNKNMWFYIKGKGCYLYIPESQLLYPLLFDTHQLPEGDITDIVECSKGILLVYNTGRLVCLDTRTNEIKWQQDDLVGELGTDKQGIFTLFVDRDNDIWMYSPLGIWVYNPEQEKWLSWLTNIIKRRSHNMVRAVSQDKQGRIWIGTDQDGIDILDKKTGEVRTLRNKAGDERSLQNNTVMVLYEDSCETMWVGTYKKGISYFNECAFKFGAEYIGDISCIEEDKEGYVWLGTNDVGIIYWNSVTGNRAAFPQKGTDKLTTDTIVCILKASDGKLWIGTLGGGLICYDNGRIIHYKKNIPERQNSLAHNNVLALAEDKQGVIWIGTLGGGVQSLNPKTGLFTTYNTTSAGLISDYVSSLCMGKEGSLWIGTAQGLSELDIETKKVVNLEGTKSGKEYFSDQNISQVYEDSRGLIWIGTCEGLNVYNPKTDELIILGVEQGVSSPIISGIVEDGNENIWVTTARGITNVIPAVDLKTGRYIFHSCVYDDKDGLQNSGFNLRSIKKLSSGEILMGGLYGINRFRPDDIKYNKKRPGVMFTRLFLFNEEVGVGEEYEGRVILDKALNKVDQIKLSCEQNMFSVQFASDNYILPEKTEYAYKLEGFNEDWMTTAFGKVTYTNLAPGTYMLKVKAVNSDGYGGDEEASLKIVIYPPFWRSVWAYVVYSLLLVAVLVLGRYWVLRGERDKFKKQQIKQEIERNQEKADMKLKFFTHVSHELRTPFTLIISPLETLMKEYQSDAVLIDKLNIVQRNALRLLNLVNQLLDFRKIDVNGYYLSLSDDDIISCIHTICDSFISLSEKKDVSLIFHSAVPSLNMLFDGDKMREVMMNLLSNAFKFTCSGGRVDVSVGLVEGQDSREMLEIRVADTGIGIKKEDRERIFGHFYQMDNPDMNFSGDGGGLSIVRDFVTLHDGTVNVMDNTPVGCVFVIHIPVKRSGGEPTKKIEQVQVADKSVEDISTLQVPESYVASNVGEESKEEPNHIITIEGLEEDIRRLESGNTEDIAEEKNIETISAVAPQRATVIQLVEGEDNEMITHIIPPEELPEMVTAVPEEKSELELKTVWNHAYIDLKLSGTAITSMDEKLINHAVKYVEDNIARSDLSVEELSRELGISRVHLYKKLLAITGKTPIEFIRIIRLKRAAQLLRGSQQNISEIAYQVGFNNPKYFSRYFKEEFGILPSAFQYKQDR</sequence>
<keyword evidence="4" id="KW-0805">Transcription regulation</keyword>